<dbReference type="AlphaFoldDB" id="A0AAV2YWI8"/>
<organism evidence="1 2">
    <name type="scientific">Lagenidium giganteum</name>
    <dbReference type="NCBI Taxonomy" id="4803"/>
    <lineage>
        <taxon>Eukaryota</taxon>
        <taxon>Sar</taxon>
        <taxon>Stramenopiles</taxon>
        <taxon>Oomycota</taxon>
        <taxon>Peronosporomycetes</taxon>
        <taxon>Pythiales</taxon>
        <taxon>Pythiaceae</taxon>
    </lineage>
</organism>
<proteinExistence type="predicted"/>
<evidence type="ECO:0000313" key="1">
    <source>
        <dbReference type="EMBL" id="DAZ98520.1"/>
    </source>
</evidence>
<dbReference type="Proteomes" id="UP001146120">
    <property type="component" value="Unassembled WGS sequence"/>
</dbReference>
<keyword evidence="2" id="KW-1185">Reference proteome</keyword>
<evidence type="ECO:0000313" key="2">
    <source>
        <dbReference type="Proteomes" id="UP001146120"/>
    </source>
</evidence>
<dbReference type="EMBL" id="DAKRPA010000104">
    <property type="protein sequence ID" value="DAZ98520.1"/>
    <property type="molecule type" value="Genomic_DNA"/>
</dbReference>
<comment type="caution">
    <text evidence="1">The sequence shown here is derived from an EMBL/GenBank/DDBJ whole genome shotgun (WGS) entry which is preliminary data.</text>
</comment>
<name>A0AAV2YWI8_9STRA</name>
<reference evidence="1" key="1">
    <citation type="submission" date="2022-11" db="EMBL/GenBank/DDBJ databases">
        <authorList>
            <person name="Morgan W.R."/>
            <person name="Tartar A."/>
        </authorList>
    </citation>
    <scope>NUCLEOTIDE SEQUENCE</scope>
    <source>
        <strain evidence="1">ARSEF 373</strain>
    </source>
</reference>
<sequence length="43" mass="4803">MSDVSMRTAPPSPIKPKLKDIRSWFFTGKEVYSSLGAGFENLL</sequence>
<accession>A0AAV2YWI8</accession>
<reference evidence="1" key="2">
    <citation type="journal article" date="2023" name="Microbiol Resour">
        <title>Decontamination and Annotation of the Draft Genome Sequence of the Oomycete Lagenidium giganteum ARSEF 373.</title>
        <authorList>
            <person name="Morgan W.R."/>
            <person name="Tartar A."/>
        </authorList>
    </citation>
    <scope>NUCLEOTIDE SEQUENCE</scope>
    <source>
        <strain evidence="1">ARSEF 373</strain>
    </source>
</reference>
<protein>
    <submittedName>
        <fullName evidence="1">Uncharacterized protein</fullName>
    </submittedName>
</protein>
<gene>
    <name evidence="1" type="ORF">N0F65_007019</name>
</gene>